<protein>
    <submittedName>
        <fullName evidence="1">Uncharacterized protein</fullName>
    </submittedName>
</protein>
<accession>A0A9J6B0R1</accession>
<reference evidence="1 2" key="1">
    <citation type="submission" date="2020-09" db="EMBL/GenBank/DDBJ databases">
        <title>De no assembly of potato wild relative species, Solanum commersonii.</title>
        <authorList>
            <person name="Cho K."/>
        </authorList>
    </citation>
    <scope>NUCLEOTIDE SEQUENCE [LARGE SCALE GENOMIC DNA]</scope>
    <source>
        <strain evidence="1">LZ3.2</strain>
        <tissue evidence="1">Leaf</tissue>
    </source>
</reference>
<dbReference type="Proteomes" id="UP000824120">
    <property type="component" value="Chromosome 1"/>
</dbReference>
<name>A0A9J6B0R1_SOLCO</name>
<evidence type="ECO:0000313" key="1">
    <source>
        <dbReference type="EMBL" id="KAG5630130.1"/>
    </source>
</evidence>
<organism evidence="1 2">
    <name type="scientific">Solanum commersonii</name>
    <name type="common">Commerson's wild potato</name>
    <name type="synonym">Commerson's nightshade</name>
    <dbReference type="NCBI Taxonomy" id="4109"/>
    <lineage>
        <taxon>Eukaryota</taxon>
        <taxon>Viridiplantae</taxon>
        <taxon>Streptophyta</taxon>
        <taxon>Embryophyta</taxon>
        <taxon>Tracheophyta</taxon>
        <taxon>Spermatophyta</taxon>
        <taxon>Magnoliopsida</taxon>
        <taxon>eudicotyledons</taxon>
        <taxon>Gunneridae</taxon>
        <taxon>Pentapetalae</taxon>
        <taxon>asterids</taxon>
        <taxon>lamiids</taxon>
        <taxon>Solanales</taxon>
        <taxon>Solanaceae</taxon>
        <taxon>Solanoideae</taxon>
        <taxon>Solaneae</taxon>
        <taxon>Solanum</taxon>
    </lineage>
</organism>
<dbReference type="OrthoDB" id="1245115at2759"/>
<comment type="caution">
    <text evidence="1">The sequence shown here is derived from an EMBL/GenBank/DDBJ whole genome shotgun (WGS) entry which is preliminary data.</text>
</comment>
<dbReference type="AlphaFoldDB" id="A0A9J6B0R1"/>
<dbReference type="EMBL" id="JACXVP010000001">
    <property type="protein sequence ID" value="KAG5630130.1"/>
    <property type="molecule type" value="Genomic_DNA"/>
</dbReference>
<proteinExistence type="predicted"/>
<keyword evidence="2" id="KW-1185">Reference proteome</keyword>
<evidence type="ECO:0000313" key="2">
    <source>
        <dbReference type="Proteomes" id="UP000824120"/>
    </source>
</evidence>
<gene>
    <name evidence="1" type="ORF">H5410_001847</name>
</gene>
<sequence length="73" mass="8388">MYDGIKTRIKMVGGDSKDFLVEIRLQHASILSHFLFALVMDELTRSIQKAVPYVTSHKVDIEVRPVTQFILKI</sequence>